<name>A0AAV4S6W8_CAEEX</name>
<comment type="caution">
    <text evidence="2">The sequence shown here is derived from an EMBL/GenBank/DDBJ whole genome shotgun (WGS) entry which is preliminary data.</text>
</comment>
<proteinExistence type="predicted"/>
<keyword evidence="2" id="KW-0808">Transferase</keyword>
<feature type="region of interest" description="Disordered" evidence="1">
    <location>
        <begin position="1"/>
        <end position="20"/>
    </location>
</feature>
<reference evidence="2 3" key="1">
    <citation type="submission" date="2021-06" db="EMBL/GenBank/DDBJ databases">
        <title>Caerostris extrusa draft genome.</title>
        <authorList>
            <person name="Kono N."/>
            <person name="Arakawa K."/>
        </authorList>
    </citation>
    <scope>NUCLEOTIDE SEQUENCE [LARGE SCALE GENOMIC DNA]</scope>
</reference>
<protein>
    <submittedName>
        <fullName evidence="2">Dual specificity mitogen-activated protein kinase kinase 4</fullName>
    </submittedName>
</protein>
<sequence length="93" mass="10439">MAEHNHSHRNDLSRSQDKRERLKLSFSGACSRKNSSLSNFSGCHPPPAERGWVTHSIQSSGKLKISPEVTYDFTADDLTDLGEIGRGSFWYSQ</sequence>
<dbReference type="EMBL" id="BPLR01009120">
    <property type="protein sequence ID" value="GIY29734.1"/>
    <property type="molecule type" value="Genomic_DNA"/>
</dbReference>
<organism evidence="2 3">
    <name type="scientific">Caerostris extrusa</name>
    <name type="common">Bark spider</name>
    <name type="synonym">Caerostris bankana</name>
    <dbReference type="NCBI Taxonomy" id="172846"/>
    <lineage>
        <taxon>Eukaryota</taxon>
        <taxon>Metazoa</taxon>
        <taxon>Ecdysozoa</taxon>
        <taxon>Arthropoda</taxon>
        <taxon>Chelicerata</taxon>
        <taxon>Arachnida</taxon>
        <taxon>Araneae</taxon>
        <taxon>Araneomorphae</taxon>
        <taxon>Entelegynae</taxon>
        <taxon>Araneoidea</taxon>
        <taxon>Araneidae</taxon>
        <taxon>Caerostris</taxon>
    </lineage>
</organism>
<accession>A0AAV4S6W8</accession>
<keyword evidence="2" id="KW-0418">Kinase</keyword>
<dbReference type="Proteomes" id="UP001054945">
    <property type="component" value="Unassembled WGS sequence"/>
</dbReference>
<dbReference type="AlphaFoldDB" id="A0AAV4S6W8"/>
<dbReference type="GO" id="GO:0016301">
    <property type="term" value="F:kinase activity"/>
    <property type="evidence" value="ECO:0007669"/>
    <property type="project" value="UniProtKB-KW"/>
</dbReference>
<evidence type="ECO:0000256" key="1">
    <source>
        <dbReference type="SAM" id="MobiDB-lite"/>
    </source>
</evidence>
<keyword evidence="3" id="KW-1185">Reference proteome</keyword>
<evidence type="ECO:0000313" key="3">
    <source>
        <dbReference type="Proteomes" id="UP001054945"/>
    </source>
</evidence>
<evidence type="ECO:0000313" key="2">
    <source>
        <dbReference type="EMBL" id="GIY29734.1"/>
    </source>
</evidence>
<gene>
    <name evidence="2" type="primary">Map2k4</name>
    <name evidence="2" type="ORF">CEXT_556701</name>
</gene>